<accession>A0A9D4FX51</accession>
<sequence length="82" mass="8861">MSRQLRAAALLRQAAVLLNENRSAPVPTLTPVTSVSTSSAAAARAIFGPYTVRATGGGVQTQAVSHWTQVFHYSQVYSRRHH</sequence>
<organism evidence="1 2">
    <name type="scientific">Dreissena polymorpha</name>
    <name type="common">Zebra mussel</name>
    <name type="synonym">Mytilus polymorpha</name>
    <dbReference type="NCBI Taxonomy" id="45954"/>
    <lineage>
        <taxon>Eukaryota</taxon>
        <taxon>Metazoa</taxon>
        <taxon>Spiralia</taxon>
        <taxon>Lophotrochozoa</taxon>
        <taxon>Mollusca</taxon>
        <taxon>Bivalvia</taxon>
        <taxon>Autobranchia</taxon>
        <taxon>Heteroconchia</taxon>
        <taxon>Euheterodonta</taxon>
        <taxon>Imparidentia</taxon>
        <taxon>Neoheterodontei</taxon>
        <taxon>Myida</taxon>
        <taxon>Dreissenoidea</taxon>
        <taxon>Dreissenidae</taxon>
        <taxon>Dreissena</taxon>
    </lineage>
</organism>
<evidence type="ECO:0000313" key="2">
    <source>
        <dbReference type="Proteomes" id="UP000828390"/>
    </source>
</evidence>
<reference evidence="1" key="1">
    <citation type="journal article" date="2019" name="bioRxiv">
        <title>The Genome of the Zebra Mussel, Dreissena polymorpha: A Resource for Invasive Species Research.</title>
        <authorList>
            <person name="McCartney M.A."/>
            <person name="Auch B."/>
            <person name="Kono T."/>
            <person name="Mallez S."/>
            <person name="Zhang Y."/>
            <person name="Obille A."/>
            <person name="Becker A."/>
            <person name="Abrahante J.E."/>
            <person name="Garbe J."/>
            <person name="Badalamenti J.P."/>
            <person name="Herman A."/>
            <person name="Mangelson H."/>
            <person name="Liachko I."/>
            <person name="Sullivan S."/>
            <person name="Sone E.D."/>
            <person name="Koren S."/>
            <person name="Silverstein K.A.T."/>
            <person name="Beckman K.B."/>
            <person name="Gohl D.M."/>
        </authorList>
    </citation>
    <scope>NUCLEOTIDE SEQUENCE</scope>
    <source>
        <strain evidence="1">Duluth1</strain>
        <tissue evidence="1">Whole animal</tissue>
    </source>
</reference>
<dbReference type="EMBL" id="JAIWYP010000006">
    <property type="protein sequence ID" value="KAH3806874.1"/>
    <property type="molecule type" value="Genomic_DNA"/>
</dbReference>
<keyword evidence="2" id="KW-1185">Reference proteome</keyword>
<dbReference type="AlphaFoldDB" id="A0A9D4FX51"/>
<comment type="caution">
    <text evidence="1">The sequence shown here is derived from an EMBL/GenBank/DDBJ whole genome shotgun (WGS) entry which is preliminary data.</text>
</comment>
<proteinExistence type="predicted"/>
<dbReference type="Proteomes" id="UP000828390">
    <property type="component" value="Unassembled WGS sequence"/>
</dbReference>
<protein>
    <submittedName>
        <fullName evidence="1">Uncharacterized protein</fullName>
    </submittedName>
</protein>
<name>A0A9D4FX51_DREPO</name>
<gene>
    <name evidence="1" type="ORF">DPMN_135202</name>
</gene>
<reference evidence="1" key="2">
    <citation type="submission" date="2020-11" db="EMBL/GenBank/DDBJ databases">
        <authorList>
            <person name="McCartney M.A."/>
            <person name="Auch B."/>
            <person name="Kono T."/>
            <person name="Mallez S."/>
            <person name="Becker A."/>
            <person name="Gohl D.M."/>
            <person name="Silverstein K.A.T."/>
            <person name="Koren S."/>
            <person name="Bechman K.B."/>
            <person name="Herman A."/>
            <person name="Abrahante J.E."/>
            <person name="Garbe J."/>
        </authorList>
    </citation>
    <scope>NUCLEOTIDE SEQUENCE</scope>
    <source>
        <strain evidence="1">Duluth1</strain>
        <tissue evidence="1">Whole animal</tissue>
    </source>
</reference>
<evidence type="ECO:0000313" key="1">
    <source>
        <dbReference type="EMBL" id="KAH3806874.1"/>
    </source>
</evidence>